<proteinExistence type="inferred from homology"/>
<dbReference type="AlphaFoldDB" id="A0A061J007"/>
<dbReference type="Pfam" id="PF21711">
    <property type="entry name" value="DCTN5"/>
    <property type="match status" value="1"/>
</dbReference>
<evidence type="ECO:0000313" key="7">
    <source>
        <dbReference type="Proteomes" id="UP000031737"/>
    </source>
</evidence>
<evidence type="ECO:0000313" key="6">
    <source>
        <dbReference type="EMBL" id="ESL06587.1"/>
    </source>
</evidence>
<evidence type="ECO:0000256" key="1">
    <source>
        <dbReference type="ARBA" id="ARBA00004245"/>
    </source>
</evidence>
<dbReference type="InterPro" id="IPR011004">
    <property type="entry name" value="Trimer_LpxA-like_sf"/>
</dbReference>
<dbReference type="Gene3D" id="2.160.10.10">
    <property type="entry name" value="Hexapeptide repeat proteins"/>
    <property type="match status" value="1"/>
</dbReference>
<dbReference type="Proteomes" id="UP000031737">
    <property type="component" value="Unassembled WGS sequence"/>
</dbReference>
<comment type="similarity">
    <text evidence="4">Belongs to the dynactin subunits 5/6 family. Dynactin subunit 5 subfamily.</text>
</comment>
<dbReference type="InterPro" id="IPR047125">
    <property type="entry name" value="DCTN5"/>
</dbReference>
<reference evidence="6 7" key="1">
    <citation type="submission" date="2013-07" db="EMBL/GenBank/DDBJ databases">
        <authorList>
            <person name="Stoco P.H."/>
            <person name="Wagner G."/>
            <person name="Gerber A."/>
            <person name="Zaha A."/>
            <person name="Thompson C."/>
            <person name="Bartholomeu D.C."/>
            <person name="Luckemeyer D.D."/>
            <person name="Bahia D."/>
            <person name="Loreto E."/>
            <person name="Prestes E.B."/>
            <person name="Lima F.M."/>
            <person name="Rodrigues-Luiz G."/>
            <person name="Vallejo G.A."/>
            <person name="Filho J.F."/>
            <person name="Monteiro K.M."/>
            <person name="Tyler K.M."/>
            <person name="de Almeida L.G."/>
            <person name="Ortiz M.F."/>
            <person name="Siervo M.A."/>
            <person name="de Moraes M.H."/>
            <person name="Cunha O.L."/>
            <person name="Mendonca-Neto R."/>
            <person name="Silva R."/>
            <person name="Teixeira S.M."/>
            <person name="Murta S.M."/>
            <person name="Sincero T.C."/>
            <person name="Mendes T.A."/>
            <person name="Urmenyi T.P."/>
            <person name="Silva V.G."/>
            <person name="da Rocha W.D."/>
            <person name="Andersson B."/>
            <person name="Romanha A.J."/>
            <person name="Steindel M."/>
            <person name="de Vasconcelos A.T."/>
            <person name="Grisard E.C."/>
        </authorList>
    </citation>
    <scope>NUCLEOTIDE SEQUENCE [LARGE SCALE GENOMIC DNA]</scope>
    <source>
        <strain evidence="6 7">SC58</strain>
    </source>
</reference>
<comment type="caution">
    <text evidence="6">The sequence shown here is derived from an EMBL/GenBank/DDBJ whole genome shotgun (WGS) entry which is preliminary data.</text>
</comment>
<dbReference type="OrthoDB" id="417208at2759"/>
<dbReference type="GO" id="GO:0005869">
    <property type="term" value="C:dynactin complex"/>
    <property type="evidence" value="ECO:0007669"/>
    <property type="project" value="TreeGrafter"/>
</dbReference>
<name>A0A061J007_TRYRA</name>
<protein>
    <recommendedName>
        <fullName evidence="5">Dynactin subunit 5</fullName>
    </recommendedName>
</protein>
<evidence type="ECO:0000256" key="5">
    <source>
        <dbReference type="ARBA" id="ARBA00034865"/>
    </source>
</evidence>
<dbReference type="VEuPathDB" id="TriTrypDB:TRSC58_05736"/>
<dbReference type="PANTHER" id="PTHR46126:SF1">
    <property type="entry name" value="DYNACTIN SUBUNIT 5"/>
    <property type="match status" value="1"/>
</dbReference>
<comment type="subcellular location">
    <subcellularLocation>
        <location evidence="1">Cytoplasm</location>
        <location evidence="1">Cytoskeleton</location>
    </subcellularLocation>
</comment>
<keyword evidence="2" id="KW-0963">Cytoplasm</keyword>
<dbReference type="EMBL" id="AUPL01005736">
    <property type="protein sequence ID" value="ESL06587.1"/>
    <property type="molecule type" value="Genomic_DNA"/>
</dbReference>
<gene>
    <name evidence="6" type="ORF">TRSC58_05736</name>
</gene>
<evidence type="ECO:0000256" key="2">
    <source>
        <dbReference type="ARBA" id="ARBA00022490"/>
    </source>
</evidence>
<keyword evidence="7" id="KW-1185">Reference proteome</keyword>
<dbReference type="SUPFAM" id="SSF51161">
    <property type="entry name" value="Trimeric LpxA-like enzymes"/>
    <property type="match status" value="1"/>
</dbReference>
<evidence type="ECO:0000256" key="3">
    <source>
        <dbReference type="ARBA" id="ARBA00023212"/>
    </source>
</evidence>
<keyword evidence="3" id="KW-0206">Cytoskeleton</keyword>
<organism evidence="6 7">
    <name type="scientific">Trypanosoma rangeli SC58</name>
    <dbReference type="NCBI Taxonomy" id="429131"/>
    <lineage>
        <taxon>Eukaryota</taxon>
        <taxon>Discoba</taxon>
        <taxon>Euglenozoa</taxon>
        <taxon>Kinetoplastea</taxon>
        <taxon>Metakinetoplastina</taxon>
        <taxon>Trypanosomatida</taxon>
        <taxon>Trypanosomatidae</taxon>
        <taxon>Trypanosoma</taxon>
        <taxon>Herpetosoma</taxon>
    </lineage>
</organism>
<sequence>MEVKPHSMADTYMPILMTSGTPCVLTSTFFPEPLRDVSSELVCDAGLRWVHEKAHLLGDVRASGFLLVEAMVIVRGDIDSVALAEAVILREQCVVRPPLRSLLNLTVAESSPLTIGSATMIGRRTVCEAKSVGSYVHVEDDCVIGEWTEVPDGVWLRAGCVVPAGLRLAPYVVYGGRPARPVASLDAELHQLFMKDRVYEVFSASLEPALRTEG</sequence>
<accession>A0A061J007</accession>
<evidence type="ECO:0000256" key="4">
    <source>
        <dbReference type="ARBA" id="ARBA00034706"/>
    </source>
</evidence>
<dbReference type="PANTHER" id="PTHR46126">
    <property type="entry name" value="DYNACTIN SUBUNIT 5"/>
    <property type="match status" value="1"/>
</dbReference>